<evidence type="ECO:0000259" key="6">
    <source>
        <dbReference type="PROSITE" id="PS50045"/>
    </source>
</evidence>
<feature type="domain" description="Response regulatory" evidence="7">
    <location>
        <begin position="8"/>
        <end position="120"/>
    </location>
</feature>
<dbReference type="SUPFAM" id="SSF52540">
    <property type="entry name" value="P-loop containing nucleoside triphosphate hydrolases"/>
    <property type="match status" value="1"/>
</dbReference>
<feature type="domain" description="Sigma-54 factor interaction" evidence="6">
    <location>
        <begin position="131"/>
        <end position="358"/>
    </location>
</feature>
<keyword evidence="5" id="KW-0597">Phosphoprotein</keyword>
<keyword evidence="9" id="KW-1185">Reference proteome</keyword>
<dbReference type="Gene3D" id="1.10.8.60">
    <property type="match status" value="1"/>
</dbReference>
<keyword evidence="4" id="KW-0804">Transcription</keyword>
<evidence type="ECO:0000259" key="7">
    <source>
        <dbReference type="PROSITE" id="PS50110"/>
    </source>
</evidence>
<evidence type="ECO:0000256" key="5">
    <source>
        <dbReference type="PROSITE-ProRule" id="PRU00169"/>
    </source>
</evidence>
<dbReference type="Gene3D" id="3.40.50.2300">
    <property type="match status" value="1"/>
</dbReference>
<organism evidence="8 9">
    <name type="scientific">Luteibacter flocculans</name>
    <dbReference type="NCBI Taxonomy" id="2780091"/>
    <lineage>
        <taxon>Bacteria</taxon>
        <taxon>Pseudomonadati</taxon>
        <taxon>Pseudomonadota</taxon>
        <taxon>Gammaproteobacteria</taxon>
        <taxon>Lysobacterales</taxon>
        <taxon>Rhodanobacteraceae</taxon>
        <taxon>Luteibacter</taxon>
    </lineage>
</organism>
<name>A0ABY4T5P5_9GAMM</name>
<dbReference type="InterPro" id="IPR027417">
    <property type="entry name" value="P-loop_NTPase"/>
</dbReference>
<dbReference type="InterPro" id="IPR011006">
    <property type="entry name" value="CheY-like_superfamily"/>
</dbReference>
<dbReference type="SUPFAM" id="SSF46689">
    <property type="entry name" value="Homeodomain-like"/>
    <property type="match status" value="1"/>
</dbReference>
<dbReference type="SMART" id="SM00448">
    <property type="entry name" value="REC"/>
    <property type="match status" value="1"/>
</dbReference>
<dbReference type="PANTHER" id="PTHR32071">
    <property type="entry name" value="TRANSCRIPTIONAL REGULATORY PROTEIN"/>
    <property type="match status" value="1"/>
</dbReference>
<dbReference type="SUPFAM" id="SSF52172">
    <property type="entry name" value="CheY-like"/>
    <property type="match status" value="1"/>
</dbReference>
<dbReference type="InterPro" id="IPR003593">
    <property type="entry name" value="AAA+_ATPase"/>
</dbReference>
<dbReference type="Proteomes" id="UP001056681">
    <property type="component" value="Chromosome"/>
</dbReference>
<dbReference type="Gene3D" id="3.40.50.300">
    <property type="entry name" value="P-loop containing nucleotide triphosphate hydrolases"/>
    <property type="match status" value="1"/>
</dbReference>
<dbReference type="Pfam" id="PF25601">
    <property type="entry name" value="AAA_lid_14"/>
    <property type="match status" value="1"/>
</dbReference>
<evidence type="ECO:0000256" key="1">
    <source>
        <dbReference type="ARBA" id="ARBA00022741"/>
    </source>
</evidence>
<reference evidence="8" key="1">
    <citation type="submission" date="2020-10" db="EMBL/GenBank/DDBJ databases">
        <title>Whole-genome sequence of Luteibacter sp. EIF3.</title>
        <authorList>
            <person name="Friedrich I."/>
            <person name="Hertel R."/>
            <person name="Daniel R."/>
        </authorList>
    </citation>
    <scope>NUCLEOTIDE SEQUENCE</scope>
    <source>
        <strain evidence="8">EIF3</strain>
    </source>
</reference>
<dbReference type="Pfam" id="PF00158">
    <property type="entry name" value="Sigma54_activat"/>
    <property type="match status" value="1"/>
</dbReference>
<keyword evidence="2" id="KW-0067">ATP-binding</keyword>
<evidence type="ECO:0000256" key="3">
    <source>
        <dbReference type="ARBA" id="ARBA00023015"/>
    </source>
</evidence>
<gene>
    <name evidence="8" type="ORF">IM816_08390</name>
</gene>
<dbReference type="InterPro" id="IPR002078">
    <property type="entry name" value="Sigma_54_int"/>
</dbReference>
<feature type="modified residue" description="4-aspartylphosphate" evidence="5">
    <location>
        <position position="57"/>
    </location>
</feature>
<dbReference type="InterPro" id="IPR001789">
    <property type="entry name" value="Sig_transdc_resp-reg_receiver"/>
</dbReference>
<evidence type="ECO:0000313" key="8">
    <source>
        <dbReference type="EMBL" id="URL60080.1"/>
    </source>
</evidence>
<dbReference type="InterPro" id="IPR002197">
    <property type="entry name" value="HTH_Fis"/>
</dbReference>
<dbReference type="SMART" id="SM00382">
    <property type="entry name" value="AAA"/>
    <property type="match status" value="1"/>
</dbReference>
<dbReference type="InterPro" id="IPR058031">
    <property type="entry name" value="AAA_lid_NorR"/>
</dbReference>
<accession>A0ABY4T5P5</accession>
<sequence length="436" mass="46898">MPTMPASTLLVLDDDRPFAEKAVRFAREVGFEAHPVTTLGEAVEAAATRRFDCALVDIGLPDGCGLELLSEPRFASTRKIVMSGDAALAHWAGKCVPGTLGVLTKPFRFATFQALLACTPQSASGAHRGRLLGESDAMRAVLGELHTVAPSKIPVLIYGESGTGKELAARLVHTRSGRDGPFHAINCATLSPDLLASQLFGHQRGSFTGAVEHQAGLIAEADRGTLFLDELAEAPLGVQAALLRFLESGEITPLGSRMPRRVDVRIVAATNRVPREAIAEGRLRADLYFRVAGYEVRMPSLRERPGDLIPIAQSILDGLNAEYGTLRRFAADAFDALRGHAWTGNVRELRQVVQRAYLQGGERLVLQRPTDAQAALPPPRPVTLADVERTAILEALAACGGDRTMAARQLGISTKTIYNKLVRYRQAAFSPLATDA</sequence>
<dbReference type="PROSITE" id="PS50045">
    <property type="entry name" value="SIGMA54_INTERACT_4"/>
    <property type="match status" value="1"/>
</dbReference>
<dbReference type="RefSeq" id="WP_250340535.1">
    <property type="nucleotide sequence ID" value="NZ_CP063231.1"/>
</dbReference>
<dbReference type="PROSITE" id="PS50110">
    <property type="entry name" value="RESPONSE_REGULATORY"/>
    <property type="match status" value="1"/>
</dbReference>
<keyword evidence="3" id="KW-0805">Transcription regulation</keyword>
<evidence type="ECO:0000256" key="4">
    <source>
        <dbReference type="ARBA" id="ARBA00023163"/>
    </source>
</evidence>
<dbReference type="Gene3D" id="1.10.10.60">
    <property type="entry name" value="Homeodomain-like"/>
    <property type="match status" value="1"/>
</dbReference>
<evidence type="ECO:0000313" key="9">
    <source>
        <dbReference type="Proteomes" id="UP001056681"/>
    </source>
</evidence>
<dbReference type="InterPro" id="IPR009057">
    <property type="entry name" value="Homeodomain-like_sf"/>
</dbReference>
<evidence type="ECO:0000256" key="2">
    <source>
        <dbReference type="ARBA" id="ARBA00022840"/>
    </source>
</evidence>
<keyword evidence="1" id="KW-0547">Nucleotide-binding</keyword>
<proteinExistence type="predicted"/>
<dbReference type="CDD" id="cd00156">
    <property type="entry name" value="REC"/>
    <property type="match status" value="1"/>
</dbReference>
<dbReference type="CDD" id="cd00009">
    <property type="entry name" value="AAA"/>
    <property type="match status" value="1"/>
</dbReference>
<dbReference type="Pfam" id="PF02954">
    <property type="entry name" value="HTH_8"/>
    <property type="match status" value="1"/>
</dbReference>
<protein>
    <submittedName>
        <fullName evidence="8">Sigma-54-dependent Fis family transcriptional regulator</fullName>
    </submittedName>
</protein>
<dbReference type="PRINTS" id="PR01590">
    <property type="entry name" value="HTHFIS"/>
</dbReference>
<dbReference type="EMBL" id="CP063231">
    <property type="protein sequence ID" value="URL60080.1"/>
    <property type="molecule type" value="Genomic_DNA"/>
</dbReference>
<dbReference type="Pfam" id="PF00072">
    <property type="entry name" value="Response_reg"/>
    <property type="match status" value="1"/>
</dbReference>